<sequence>MRHPSYVNGFERKREIREKGEEMRRVKLDSVMKKIRLVVMNEGSFNLDSWFSVDDESGGDKLLGFLELERDERVDEEEEVRRRGNE</sequence>
<dbReference type="AlphaFoldDB" id="A0AAN9FJ43"/>
<protein>
    <submittedName>
        <fullName evidence="1">Uncharacterized protein</fullName>
    </submittedName>
</protein>
<evidence type="ECO:0000313" key="2">
    <source>
        <dbReference type="Proteomes" id="UP001372338"/>
    </source>
</evidence>
<comment type="caution">
    <text evidence="1">The sequence shown here is derived from an EMBL/GenBank/DDBJ whole genome shotgun (WGS) entry which is preliminary data.</text>
</comment>
<name>A0AAN9FJ43_CROPI</name>
<keyword evidence="2" id="KW-1185">Reference proteome</keyword>
<dbReference type="Proteomes" id="UP001372338">
    <property type="component" value="Unassembled WGS sequence"/>
</dbReference>
<dbReference type="EMBL" id="JAYWIO010000003">
    <property type="protein sequence ID" value="KAK7275461.1"/>
    <property type="molecule type" value="Genomic_DNA"/>
</dbReference>
<accession>A0AAN9FJ43</accession>
<proteinExistence type="predicted"/>
<evidence type="ECO:0000313" key="1">
    <source>
        <dbReference type="EMBL" id="KAK7275461.1"/>
    </source>
</evidence>
<gene>
    <name evidence="1" type="ORF">RIF29_16578</name>
</gene>
<reference evidence="1 2" key="1">
    <citation type="submission" date="2024-01" db="EMBL/GenBank/DDBJ databases">
        <title>The genomes of 5 underutilized Papilionoideae crops provide insights into root nodulation and disease resistanc.</title>
        <authorList>
            <person name="Yuan L."/>
        </authorList>
    </citation>
    <scope>NUCLEOTIDE SEQUENCE [LARGE SCALE GENOMIC DNA]</scope>
    <source>
        <strain evidence="1">ZHUSHIDOU_FW_LH</strain>
        <tissue evidence="1">Leaf</tissue>
    </source>
</reference>
<organism evidence="1 2">
    <name type="scientific">Crotalaria pallida</name>
    <name type="common">Smooth rattlebox</name>
    <name type="synonym">Crotalaria striata</name>
    <dbReference type="NCBI Taxonomy" id="3830"/>
    <lineage>
        <taxon>Eukaryota</taxon>
        <taxon>Viridiplantae</taxon>
        <taxon>Streptophyta</taxon>
        <taxon>Embryophyta</taxon>
        <taxon>Tracheophyta</taxon>
        <taxon>Spermatophyta</taxon>
        <taxon>Magnoliopsida</taxon>
        <taxon>eudicotyledons</taxon>
        <taxon>Gunneridae</taxon>
        <taxon>Pentapetalae</taxon>
        <taxon>rosids</taxon>
        <taxon>fabids</taxon>
        <taxon>Fabales</taxon>
        <taxon>Fabaceae</taxon>
        <taxon>Papilionoideae</taxon>
        <taxon>50 kb inversion clade</taxon>
        <taxon>genistoids sensu lato</taxon>
        <taxon>core genistoids</taxon>
        <taxon>Crotalarieae</taxon>
        <taxon>Crotalaria</taxon>
    </lineage>
</organism>